<proteinExistence type="predicted"/>
<dbReference type="RefSeq" id="WP_084647830.1">
    <property type="nucleotide sequence ID" value="NZ_FPKV01000001.1"/>
</dbReference>
<dbReference type="InterPro" id="IPR051532">
    <property type="entry name" value="Ester_Hydrolysis_Enzymes"/>
</dbReference>
<keyword evidence="3" id="KW-1185">Reference proteome</keyword>
<dbReference type="InterPro" id="IPR036514">
    <property type="entry name" value="SGNH_hydro_sf"/>
</dbReference>
<gene>
    <name evidence="2" type="ORF">SAMN05428642_101296</name>
</gene>
<feature type="domain" description="SGNH hydrolase-type esterase" evidence="1">
    <location>
        <begin position="32"/>
        <end position="215"/>
    </location>
</feature>
<dbReference type="STRING" id="369401.SAMN05428642_101296"/>
<evidence type="ECO:0000313" key="2">
    <source>
        <dbReference type="EMBL" id="SFZ89459.1"/>
    </source>
</evidence>
<dbReference type="OrthoDB" id="1953620at2"/>
<accession>A0A1K2ICL7</accession>
<dbReference type="SUPFAM" id="SSF52266">
    <property type="entry name" value="SGNH hydrolase"/>
    <property type="match status" value="1"/>
</dbReference>
<sequence>MKSKQTKHLLGIPLIFLMLSMGLQDRKSELFVLGDSISEHYGKYLEGYLKEDFSFDRKRDDLGLPKSAGIMRGSNGGDSRSALAYLTERYKDSSFSPDVLLLNCGLHDIKVNPKDGTYQVNSEDYKRNLEAVLALIKDKNVQLVWVRTTAVVDSIHNPPRRKDSFQRHAADVIAYNKIADSLMHEANIPVIDLYTFTRNIGGEISYVDHVHYNDKVRELQAAYIAGSLRSICGKSKK</sequence>
<dbReference type="Pfam" id="PF13472">
    <property type="entry name" value="Lipase_GDSL_2"/>
    <property type="match status" value="1"/>
</dbReference>
<evidence type="ECO:0000259" key="1">
    <source>
        <dbReference type="Pfam" id="PF13472"/>
    </source>
</evidence>
<dbReference type="PANTHER" id="PTHR30383">
    <property type="entry name" value="THIOESTERASE 1/PROTEASE 1/LYSOPHOSPHOLIPASE L1"/>
    <property type="match status" value="1"/>
</dbReference>
<dbReference type="PANTHER" id="PTHR30383:SF26">
    <property type="entry name" value="SGNH HYDROLASE-TYPE ESTERASE DOMAIN-CONTAINING PROTEIN"/>
    <property type="match status" value="1"/>
</dbReference>
<organism evidence="2 3">
    <name type="scientific">Flaviramulus basaltis</name>
    <dbReference type="NCBI Taxonomy" id="369401"/>
    <lineage>
        <taxon>Bacteria</taxon>
        <taxon>Pseudomonadati</taxon>
        <taxon>Bacteroidota</taxon>
        <taxon>Flavobacteriia</taxon>
        <taxon>Flavobacteriales</taxon>
        <taxon>Flavobacteriaceae</taxon>
        <taxon>Flaviramulus</taxon>
    </lineage>
</organism>
<dbReference type="AlphaFoldDB" id="A0A1K2ICL7"/>
<name>A0A1K2ICL7_9FLAO</name>
<dbReference type="EMBL" id="FPKV01000001">
    <property type="protein sequence ID" value="SFZ89459.1"/>
    <property type="molecule type" value="Genomic_DNA"/>
</dbReference>
<evidence type="ECO:0000313" key="3">
    <source>
        <dbReference type="Proteomes" id="UP000182544"/>
    </source>
</evidence>
<dbReference type="GO" id="GO:0004622">
    <property type="term" value="F:phosphatidylcholine lysophospholipase activity"/>
    <property type="evidence" value="ECO:0007669"/>
    <property type="project" value="TreeGrafter"/>
</dbReference>
<reference evidence="2 3" key="1">
    <citation type="submission" date="2016-10" db="EMBL/GenBank/DDBJ databases">
        <authorList>
            <person name="de Groot N.N."/>
        </authorList>
    </citation>
    <scope>NUCLEOTIDE SEQUENCE [LARGE SCALE GENOMIC DNA]</scope>
    <source>
        <strain evidence="2 3">DSM 18180</strain>
    </source>
</reference>
<dbReference type="Gene3D" id="3.40.50.1110">
    <property type="entry name" value="SGNH hydrolase"/>
    <property type="match status" value="1"/>
</dbReference>
<protein>
    <submittedName>
        <fullName evidence="2">Lysophospholipase L1</fullName>
    </submittedName>
</protein>
<dbReference type="InterPro" id="IPR013830">
    <property type="entry name" value="SGNH_hydro"/>
</dbReference>
<dbReference type="CDD" id="cd00229">
    <property type="entry name" value="SGNH_hydrolase"/>
    <property type="match status" value="1"/>
</dbReference>
<dbReference type="Proteomes" id="UP000182544">
    <property type="component" value="Unassembled WGS sequence"/>
</dbReference>